<proteinExistence type="predicted"/>
<evidence type="ECO:0000313" key="2">
    <source>
        <dbReference type="Proteomes" id="UP000801492"/>
    </source>
</evidence>
<protein>
    <submittedName>
        <fullName evidence="1">Uncharacterized protein</fullName>
    </submittedName>
</protein>
<keyword evidence="2" id="KW-1185">Reference proteome</keyword>
<dbReference type="OrthoDB" id="8187571at2759"/>
<dbReference type="AlphaFoldDB" id="A0A8K0DHA0"/>
<organism evidence="1 2">
    <name type="scientific">Ignelater luminosus</name>
    <name type="common">Cucubano</name>
    <name type="synonym">Pyrophorus luminosus</name>
    <dbReference type="NCBI Taxonomy" id="2038154"/>
    <lineage>
        <taxon>Eukaryota</taxon>
        <taxon>Metazoa</taxon>
        <taxon>Ecdysozoa</taxon>
        <taxon>Arthropoda</taxon>
        <taxon>Hexapoda</taxon>
        <taxon>Insecta</taxon>
        <taxon>Pterygota</taxon>
        <taxon>Neoptera</taxon>
        <taxon>Endopterygota</taxon>
        <taxon>Coleoptera</taxon>
        <taxon>Polyphaga</taxon>
        <taxon>Elateriformia</taxon>
        <taxon>Elateroidea</taxon>
        <taxon>Elateridae</taxon>
        <taxon>Agrypninae</taxon>
        <taxon>Pyrophorini</taxon>
        <taxon>Ignelater</taxon>
    </lineage>
</organism>
<name>A0A8K0DHA0_IGNLU</name>
<accession>A0A8K0DHA0</accession>
<evidence type="ECO:0000313" key="1">
    <source>
        <dbReference type="EMBL" id="KAF2903246.1"/>
    </source>
</evidence>
<comment type="caution">
    <text evidence="1">The sequence shown here is derived from an EMBL/GenBank/DDBJ whole genome shotgun (WGS) entry which is preliminary data.</text>
</comment>
<gene>
    <name evidence="1" type="ORF">ILUMI_02942</name>
</gene>
<dbReference type="Proteomes" id="UP000801492">
    <property type="component" value="Unassembled WGS sequence"/>
</dbReference>
<reference evidence="1" key="1">
    <citation type="submission" date="2019-08" db="EMBL/GenBank/DDBJ databases">
        <title>The genome of the North American firefly Photinus pyralis.</title>
        <authorList>
            <consortium name="Photinus pyralis genome working group"/>
            <person name="Fallon T.R."/>
            <person name="Sander Lower S.E."/>
            <person name="Weng J.-K."/>
        </authorList>
    </citation>
    <scope>NUCLEOTIDE SEQUENCE</scope>
    <source>
        <strain evidence="1">TRF0915ILg1</strain>
        <tissue evidence="1">Whole body</tissue>
    </source>
</reference>
<dbReference type="EMBL" id="VTPC01001074">
    <property type="protein sequence ID" value="KAF2903246.1"/>
    <property type="molecule type" value="Genomic_DNA"/>
</dbReference>
<sequence>MRQAITAVICRNESKYKAARDYGLKRTTIESRIKALLKRNNIDELRRQLKDSGNETEEEMIFSNKYTSCQVFNVNQEAQLSEYIKKLADMNYGLNYSQIRTLAYHYAKLIVDCKIPEKWKQNKMTDKYILKYPSIFVILCQYCFDCSKLIWIT</sequence>